<dbReference type="PANTHER" id="PTHR48081">
    <property type="entry name" value="AB HYDROLASE SUPERFAMILY PROTEIN C4A8.06C"/>
    <property type="match status" value="1"/>
</dbReference>
<dbReference type="Pfam" id="PF20434">
    <property type="entry name" value="BD-FAE"/>
    <property type="match status" value="1"/>
</dbReference>
<accession>A0ABP4YRF5</accession>
<evidence type="ECO:0000313" key="4">
    <source>
        <dbReference type="EMBL" id="GAA1828479.1"/>
    </source>
</evidence>
<proteinExistence type="predicted"/>
<evidence type="ECO:0000256" key="1">
    <source>
        <dbReference type="ARBA" id="ARBA00022801"/>
    </source>
</evidence>
<feature type="region of interest" description="Disordered" evidence="2">
    <location>
        <begin position="1"/>
        <end position="25"/>
    </location>
</feature>
<name>A0ABP4YRF5_9MICO</name>
<evidence type="ECO:0000313" key="5">
    <source>
        <dbReference type="Proteomes" id="UP001501746"/>
    </source>
</evidence>
<dbReference type="SUPFAM" id="SSF53474">
    <property type="entry name" value="alpha/beta-Hydrolases"/>
    <property type="match status" value="1"/>
</dbReference>
<gene>
    <name evidence="4" type="ORF">GCM10009750_10080</name>
</gene>
<feature type="domain" description="BD-FAE-like" evidence="3">
    <location>
        <begin position="52"/>
        <end position="235"/>
    </location>
</feature>
<protein>
    <recommendedName>
        <fullName evidence="3">BD-FAE-like domain-containing protein</fullName>
    </recommendedName>
</protein>
<reference evidence="5" key="1">
    <citation type="journal article" date="2019" name="Int. J. Syst. Evol. Microbiol.">
        <title>The Global Catalogue of Microorganisms (GCM) 10K type strain sequencing project: providing services to taxonomists for standard genome sequencing and annotation.</title>
        <authorList>
            <consortium name="The Broad Institute Genomics Platform"/>
            <consortium name="The Broad Institute Genome Sequencing Center for Infectious Disease"/>
            <person name="Wu L."/>
            <person name="Ma J."/>
        </authorList>
    </citation>
    <scope>NUCLEOTIDE SEQUENCE [LARGE SCALE GENOMIC DNA]</scope>
    <source>
        <strain evidence="5">JCM 14323</strain>
    </source>
</reference>
<dbReference type="Gene3D" id="3.40.50.1820">
    <property type="entry name" value="alpha/beta hydrolase"/>
    <property type="match status" value="1"/>
</dbReference>
<evidence type="ECO:0000259" key="3">
    <source>
        <dbReference type="Pfam" id="PF20434"/>
    </source>
</evidence>
<dbReference type="Proteomes" id="UP001501746">
    <property type="component" value="Unassembled WGS sequence"/>
</dbReference>
<dbReference type="InterPro" id="IPR050300">
    <property type="entry name" value="GDXG_lipolytic_enzyme"/>
</dbReference>
<dbReference type="InterPro" id="IPR029058">
    <property type="entry name" value="AB_hydrolase_fold"/>
</dbReference>
<keyword evidence="5" id="KW-1185">Reference proteome</keyword>
<dbReference type="EMBL" id="BAAANK010000002">
    <property type="protein sequence ID" value="GAA1828479.1"/>
    <property type="molecule type" value="Genomic_DNA"/>
</dbReference>
<keyword evidence="1" id="KW-0378">Hydrolase</keyword>
<comment type="caution">
    <text evidence="4">The sequence shown here is derived from an EMBL/GenBank/DDBJ whole genome shotgun (WGS) entry which is preliminary data.</text>
</comment>
<dbReference type="PANTHER" id="PTHR48081:SF13">
    <property type="entry name" value="ALPHA_BETA HYDROLASE"/>
    <property type="match status" value="1"/>
</dbReference>
<dbReference type="InterPro" id="IPR049492">
    <property type="entry name" value="BD-FAE-like_dom"/>
</dbReference>
<organism evidence="4 5">
    <name type="scientific">Agromyces salentinus</name>
    <dbReference type="NCBI Taxonomy" id="269421"/>
    <lineage>
        <taxon>Bacteria</taxon>
        <taxon>Bacillati</taxon>
        <taxon>Actinomycetota</taxon>
        <taxon>Actinomycetes</taxon>
        <taxon>Micrococcales</taxon>
        <taxon>Microbacteriaceae</taxon>
        <taxon>Agromyces</taxon>
    </lineage>
</organism>
<evidence type="ECO:0000256" key="2">
    <source>
        <dbReference type="SAM" id="MobiDB-lite"/>
    </source>
</evidence>
<sequence>MLARGDDLPPELATQQEPDAASGLESDLDARGDLVYTDIAYARPGGFRPLVLDLRVPPGDGPVPVVLYLHGGAFLWGSHHGPLFGVAEALADKGIATASAQYRLSGEAPFPANLHDVHAALRWLRVVGPELGLDPDRIGAMGESAGGFLACFAGMRLTDPALVGRVGLLGVEARVEAVVGWYSYTGSALEEHPDPAVASWASPRSHVTPDAAPMLLLHGDADGMGMEHSSDLVEALTAAGVEAEFSPVAGADHVFAGVDPAPVVAATAAYFAERLDARPRSRSN</sequence>